<dbReference type="SUPFAM" id="SSF51445">
    <property type="entry name" value="(Trans)glycosidases"/>
    <property type="match status" value="1"/>
</dbReference>
<evidence type="ECO:0000256" key="9">
    <source>
        <dbReference type="ARBA" id="ARBA00022676"/>
    </source>
</evidence>
<dbReference type="FunFam" id="1.50.10.10:FF:000039">
    <property type="entry name" value="Glycogen debranching enzyme Gdb1, putative"/>
    <property type="match status" value="1"/>
</dbReference>
<dbReference type="InterPro" id="IPR032788">
    <property type="entry name" value="AGL_central"/>
</dbReference>
<evidence type="ECO:0000256" key="4">
    <source>
        <dbReference type="ARBA" id="ARBA00004496"/>
    </source>
</evidence>
<keyword evidence="9" id="KW-0328">Glycosyltransferase</keyword>
<dbReference type="SUPFAM" id="SSF48208">
    <property type="entry name" value="Six-hairpin glycosidases"/>
    <property type="match status" value="1"/>
</dbReference>
<dbReference type="InterPro" id="IPR032790">
    <property type="entry name" value="GDE_C"/>
</dbReference>
<evidence type="ECO:0000313" key="22">
    <source>
        <dbReference type="EMBL" id="KAG7529416.1"/>
    </source>
</evidence>
<evidence type="ECO:0000256" key="13">
    <source>
        <dbReference type="ARBA" id="ARBA00023268"/>
    </source>
</evidence>
<keyword evidence="10" id="KW-0808">Transferase</keyword>
<evidence type="ECO:0000259" key="19">
    <source>
        <dbReference type="Pfam" id="PF14699"/>
    </source>
</evidence>
<keyword evidence="13" id="KW-0511">Multifunctional enzyme</keyword>
<name>A0A8K0JGG3_9TREE</name>
<dbReference type="GO" id="GO:0004134">
    <property type="term" value="F:4-alpha-glucanotransferase activity"/>
    <property type="evidence" value="ECO:0007669"/>
    <property type="project" value="UniProtKB-EC"/>
</dbReference>
<evidence type="ECO:0000256" key="2">
    <source>
        <dbReference type="ARBA" id="ARBA00000927"/>
    </source>
</evidence>
<keyword evidence="23" id="KW-1185">Reference proteome</keyword>
<dbReference type="GO" id="GO:0005978">
    <property type="term" value="P:glycogen biosynthetic process"/>
    <property type="evidence" value="ECO:0007669"/>
    <property type="project" value="UniProtKB-KW"/>
</dbReference>
<comment type="catalytic activity">
    <reaction evidence="1">
        <text>Transfers a segment of a (1-&gt;4)-alpha-D-glucan to a new position in an acceptor, which may be glucose or a (1-&gt;4)-alpha-D-glucan.</text>
        <dbReference type="EC" id="2.4.1.25"/>
    </reaction>
</comment>
<feature type="region of interest" description="Disordered" evidence="17">
    <location>
        <begin position="15"/>
        <end position="65"/>
    </location>
</feature>
<evidence type="ECO:0000256" key="3">
    <source>
        <dbReference type="ARBA" id="ARBA00003530"/>
    </source>
</evidence>
<comment type="catalytic activity">
    <reaction evidence="2">
        <text>Hydrolysis of (1-&gt;6)-alpha-D-glucosidic branch linkages in glycogen phosphorylase limit dextrin.</text>
        <dbReference type="EC" id="3.2.1.33"/>
    </reaction>
</comment>
<evidence type="ECO:0000256" key="14">
    <source>
        <dbReference type="ARBA" id="ARBA00023295"/>
    </source>
</evidence>
<evidence type="ECO:0000259" key="18">
    <source>
        <dbReference type="Pfam" id="PF06202"/>
    </source>
</evidence>
<dbReference type="InterPro" id="IPR012341">
    <property type="entry name" value="6hp_glycosidase-like_sf"/>
</dbReference>
<dbReference type="PANTHER" id="PTHR10569:SF2">
    <property type="entry name" value="GLYCOGEN DEBRANCHING ENZYME"/>
    <property type="match status" value="1"/>
</dbReference>
<feature type="compositionally biased region" description="Polar residues" evidence="17">
    <location>
        <begin position="44"/>
        <end position="59"/>
    </location>
</feature>
<organism evidence="22 23">
    <name type="scientific">Filobasidium floriforme</name>
    <dbReference type="NCBI Taxonomy" id="5210"/>
    <lineage>
        <taxon>Eukaryota</taxon>
        <taxon>Fungi</taxon>
        <taxon>Dikarya</taxon>
        <taxon>Basidiomycota</taxon>
        <taxon>Agaricomycotina</taxon>
        <taxon>Tremellomycetes</taxon>
        <taxon>Filobasidiales</taxon>
        <taxon>Filobasidiaceae</taxon>
        <taxon>Filobasidium</taxon>
    </lineage>
</organism>
<dbReference type="Proteomes" id="UP000812966">
    <property type="component" value="Unassembled WGS sequence"/>
</dbReference>
<comment type="caution">
    <text evidence="22">The sequence shown here is derived from an EMBL/GenBank/DDBJ whole genome shotgun (WGS) entry which is preliminary data.</text>
</comment>
<accession>A0A8K0JGG3</accession>
<comment type="subcellular location">
    <subcellularLocation>
        <location evidence="4">Cytoplasm</location>
    </subcellularLocation>
</comment>
<dbReference type="GO" id="GO:0004135">
    <property type="term" value="F:amylo-alpha-1,6-glucosidase activity"/>
    <property type="evidence" value="ECO:0007669"/>
    <property type="project" value="UniProtKB-EC"/>
</dbReference>
<evidence type="ECO:0000259" key="20">
    <source>
        <dbReference type="Pfam" id="PF14701"/>
    </source>
</evidence>
<dbReference type="GO" id="GO:0005980">
    <property type="term" value="P:glycogen catabolic process"/>
    <property type="evidence" value="ECO:0007669"/>
    <property type="project" value="InterPro"/>
</dbReference>
<evidence type="ECO:0000256" key="10">
    <source>
        <dbReference type="ARBA" id="ARBA00022679"/>
    </source>
</evidence>
<dbReference type="PANTHER" id="PTHR10569">
    <property type="entry name" value="GLYCOGEN DEBRANCHING ENZYME"/>
    <property type="match status" value="1"/>
</dbReference>
<dbReference type="InterPro" id="IPR008928">
    <property type="entry name" value="6-hairpin_glycosidase_sf"/>
</dbReference>
<feature type="domain" description="Glycogen debranching enzyme central" evidence="21">
    <location>
        <begin position="826"/>
        <end position="1067"/>
    </location>
</feature>
<evidence type="ECO:0000256" key="5">
    <source>
        <dbReference type="ARBA" id="ARBA00012560"/>
    </source>
</evidence>
<dbReference type="Pfam" id="PF14701">
    <property type="entry name" value="hDGE_amylase"/>
    <property type="match status" value="1"/>
</dbReference>
<feature type="domain" description="Glycogen debranching enzyme C-terminal" evidence="18">
    <location>
        <begin position="1156"/>
        <end position="1614"/>
    </location>
</feature>
<evidence type="ECO:0000256" key="8">
    <source>
        <dbReference type="ARBA" id="ARBA00022490"/>
    </source>
</evidence>
<evidence type="ECO:0000256" key="11">
    <source>
        <dbReference type="ARBA" id="ARBA00022801"/>
    </source>
</evidence>
<proteinExistence type="inferred from homology"/>
<evidence type="ECO:0000256" key="15">
    <source>
        <dbReference type="ARBA" id="ARBA00025780"/>
    </source>
</evidence>
<dbReference type="Gene3D" id="3.20.20.80">
    <property type="entry name" value="Glycosidases"/>
    <property type="match status" value="2"/>
</dbReference>
<dbReference type="OrthoDB" id="10248904at2759"/>
<keyword evidence="12" id="KW-0320">Glycogen biosynthesis</keyword>
<dbReference type="Gene3D" id="1.50.10.10">
    <property type="match status" value="1"/>
</dbReference>
<dbReference type="InterPro" id="IPR010401">
    <property type="entry name" value="AGL/Gdb1"/>
</dbReference>
<evidence type="ECO:0000256" key="17">
    <source>
        <dbReference type="SAM" id="MobiDB-lite"/>
    </source>
</evidence>
<evidence type="ECO:0000256" key="7">
    <source>
        <dbReference type="ARBA" id="ARBA00020723"/>
    </source>
</evidence>
<evidence type="ECO:0000256" key="1">
    <source>
        <dbReference type="ARBA" id="ARBA00000439"/>
    </source>
</evidence>
<feature type="domain" description="Eukaryotic glycogen debranching enzyme N-terminal" evidence="19">
    <location>
        <begin position="115"/>
        <end position="206"/>
    </location>
</feature>
<evidence type="ECO:0000313" key="23">
    <source>
        <dbReference type="Proteomes" id="UP000812966"/>
    </source>
</evidence>
<dbReference type="InterPro" id="IPR032792">
    <property type="entry name" value="AGL_glucanoTrfase"/>
</dbReference>
<feature type="domain" description="Glycogen debranching enzyme glucanotransferase" evidence="20">
    <location>
        <begin position="242"/>
        <end position="669"/>
    </location>
</feature>
<reference evidence="22" key="1">
    <citation type="submission" date="2020-04" db="EMBL/GenBank/DDBJ databases">
        <title>Analysis of mating type loci in Filobasidium floriforme.</title>
        <authorList>
            <person name="Nowrousian M."/>
        </authorList>
    </citation>
    <scope>NUCLEOTIDE SEQUENCE</scope>
    <source>
        <strain evidence="22">CBS 6242</strain>
    </source>
</reference>
<dbReference type="GO" id="GO:0005737">
    <property type="term" value="C:cytoplasm"/>
    <property type="evidence" value="ECO:0007669"/>
    <property type="project" value="UniProtKB-SubCell"/>
</dbReference>
<dbReference type="Pfam" id="PF14699">
    <property type="entry name" value="hGDE_N"/>
    <property type="match status" value="1"/>
</dbReference>
<protein>
    <recommendedName>
        <fullName evidence="7">Glycogen debranching enzyme</fullName>
        <ecNumber evidence="5">2.4.1.25</ecNumber>
        <ecNumber evidence="6">3.2.1.33</ecNumber>
    </recommendedName>
    <alternativeName>
        <fullName evidence="16">Glycogen debrancher</fullName>
    </alternativeName>
</protein>
<dbReference type="EC" id="2.4.1.25" evidence="5"/>
<keyword evidence="8" id="KW-0963">Cytoplasm</keyword>
<comment type="function">
    <text evidence="3">Multifunctional enzyme acting as 1,4-alpha-D-glucan:1,4-alpha-D-glucan 4-alpha-D-glycosyltransferase and amylo-1,6-glucosidase in glycogen degradation.</text>
</comment>
<dbReference type="InterPro" id="IPR029436">
    <property type="entry name" value="AGL_euk_N"/>
</dbReference>
<gene>
    <name evidence="22" type="ORF">FFLO_05688</name>
</gene>
<evidence type="ECO:0000256" key="6">
    <source>
        <dbReference type="ARBA" id="ARBA00012778"/>
    </source>
</evidence>
<dbReference type="EC" id="3.2.1.33" evidence="6"/>
<dbReference type="Pfam" id="PF06202">
    <property type="entry name" value="GDE_C"/>
    <property type="match status" value="1"/>
</dbReference>
<dbReference type="Pfam" id="PF14702">
    <property type="entry name" value="hGDE_central"/>
    <property type="match status" value="1"/>
</dbReference>
<evidence type="ECO:0000256" key="12">
    <source>
        <dbReference type="ARBA" id="ARBA00023056"/>
    </source>
</evidence>
<dbReference type="EMBL" id="JABELV010000151">
    <property type="protein sequence ID" value="KAG7529416.1"/>
    <property type="molecule type" value="Genomic_DNA"/>
</dbReference>
<keyword evidence="14" id="KW-0326">Glycosidase</keyword>
<sequence length="1627" mass="179986">MAGTIKKAAQAVANALPSVTGGSSDSHSISKSSSSSRPTEISLPASTPFTGNTSGSGKTPRTPRTPADEAIAYFSAEGQQQEEVQIWELPLEDDGGPNDARSYIRLPPPTTPYILRISLSPGSVGTRNGVLKSDFPIDGGAFERGVWKERKLPGDVTKPIKVDLPISAPGAFCYYIEYDETYSANASSKRVQSRKGYFNVDPIITLPIRSSLFEGESLLNKPNALLHDTKLGKVDAPEKTENLPLDSIAMLSIIAKWQGPLNEWDAHFEEAARRGYNFIHYTPLQSRGSSGSPYSIYDQMTIDEALLKGGKDGDKDGGVKQVQEALNMAKEKYGLGSLTDVVLNHTANNSPWLEEHPESGFSPANSPHLTPAWELDTAMIELSGKLASLGLPTKLESQGDLDRIGEAVQKVIEDLKLWQFYVLNVEAEKKAVGSASPKEWKGEDVSGKSDGELVEIVKRNDVLTGYRSYGGRFITKADPAVAAGFVKAARPNADASETWGKIADILNVDLYAEANDDAKAAKANIIDRLKYTRLDAHGPRLGEISASSPLIENYFTHVPESSKTSKFPKEALSLANNGWIWAADPLSNFAEYPGKAYVRREVIAWGDCVKLRYGKSKEDNPWLWDHITSYCQLLAELFDGFRLDNCHSTPLAVGVHMIDAARAVNPNLYVMAELFTGSQEMDLKFVSQIGINSLVREAYNGGSPKDFSGLLYEFGVTKAIGSMSGACLSSKEDFVSPVGKGAIRQATVTPLTGSKPHAFFYDVTHDNETPADKRTAEDALPTGALVTFTSAAIGSTKGFDDLYPKLLNLVSDNRKYEVSTADQENGIGRVKRVLNSLHRELATGGYVEGHVHQENDYIVMHRVHPSSHKGYLLVAHTAFNKGASGRGNIAPFKLSRQDVKFLCGASLQTHPDQFNESDQTFKSIPSELVEITECEVRAGSDENGSFAEVVVPNQFEPGSILLFQTEMKDDIKSDLDQTIIEGAIAAFADLNRVELNVVLHRADGEEKDATGGDGVYDIPGLGPMPYCGLEGWMSHLRHIMEHNDLGHPLCAHLRQGPWAMHYIVNRLEKQTDTFPGLAKPANWLKERFDFIERSIAPFLRPKYFSMVVSEAYKAARQSVIEQCSDFVASGTSFTHDLALCAVQMYGQVNTASIDPSKPVPSLAAGLPHFSAGWARCWGRDVFISLRGLFLTTGDFGAARDHILAFGSTLKHGLIPNLLDSCRNPRYNCRDGPWWFCQNIQDYTKMCPNGEAILKDSVKRRFPADDSWVAWDDEKAYAYSSTVAELVQEILQRHAEGIEFREYNAGPNLDMDMRDEGFDQKIWVDWKTGIIFGGNRYNCGTWQDKMGSSDKAGNKGLPATPRDGAPIEITGLLKSTLTWVDGLVKKGLFPFKGVDVTIEGQKKSITYKEWADLLQANFERCYWVPENPEEDASFDINPGMVNRRGIYKDVYGTPKDREWSDYQFRSNFPIAMNNAPELFTPERAMIALKLADKHLKAPLGMRTLDPADSAYRGDYHNSNDSDDQAIAKGWNYHQGPAWLWPSGDFALAWLHFDQLAGDGKQDFQLTLHHISEWLLNHRKYISTDKWRGLPELQNDHGAYCADSCETQAWSSSKMLDTLHYIYTKQNQQ</sequence>
<feature type="compositionally biased region" description="Low complexity" evidence="17">
    <location>
        <begin position="23"/>
        <end position="36"/>
    </location>
</feature>
<comment type="similarity">
    <text evidence="15">Belongs to the glycogen debranching enzyme family.</text>
</comment>
<keyword evidence="11" id="KW-0378">Hydrolase</keyword>
<evidence type="ECO:0000256" key="16">
    <source>
        <dbReference type="ARBA" id="ARBA00031477"/>
    </source>
</evidence>
<evidence type="ECO:0000259" key="21">
    <source>
        <dbReference type="Pfam" id="PF14702"/>
    </source>
</evidence>
<dbReference type="InterPro" id="IPR017853">
    <property type="entry name" value="GH"/>
</dbReference>